<dbReference type="SMART" id="SM00229">
    <property type="entry name" value="RasGEFN"/>
    <property type="match status" value="1"/>
</dbReference>
<feature type="compositionally biased region" description="Low complexity" evidence="3">
    <location>
        <begin position="15"/>
        <end position="34"/>
    </location>
</feature>
<feature type="region of interest" description="Disordered" evidence="3">
    <location>
        <begin position="83"/>
        <end position="113"/>
    </location>
</feature>
<keyword evidence="7" id="KW-1185">Reference proteome</keyword>
<dbReference type="PROSITE" id="PS50009">
    <property type="entry name" value="RASGEF_CAT"/>
    <property type="match status" value="1"/>
</dbReference>
<dbReference type="Gene3D" id="1.20.870.10">
    <property type="entry name" value="Son of sevenless (SoS) protein Chain: S domain 1"/>
    <property type="match status" value="1"/>
</dbReference>
<dbReference type="InParanoid" id="W4K8N1"/>
<dbReference type="Proteomes" id="UP000030671">
    <property type="component" value="Unassembled WGS sequence"/>
</dbReference>
<dbReference type="STRING" id="747525.W4K8N1"/>
<dbReference type="Gene3D" id="1.10.840.10">
    <property type="entry name" value="Ras guanine-nucleotide exchange factors catalytic domain"/>
    <property type="match status" value="1"/>
</dbReference>
<dbReference type="AlphaFoldDB" id="W4K8N1"/>
<evidence type="ECO:0000259" key="5">
    <source>
        <dbReference type="PROSITE" id="PS50212"/>
    </source>
</evidence>
<accession>W4K8N1</accession>
<evidence type="ECO:0000313" key="7">
    <source>
        <dbReference type="Proteomes" id="UP000030671"/>
    </source>
</evidence>
<feature type="compositionally biased region" description="Polar residues" evidence="3">
    <location>
        <begin position="83"/>
        <end position="95"/>
    </location>
</feature>
<evidence type="ECO:0008006" key="8">
    <source>
        <dbReference type="Google" id="ProtNLM"/>
    </source>
</evidence>
<dbReference type="InterPro" id="IPR008937">
    <property type="entry name" value="Ras-like_GEF"/>
</dbReference>
<protein>
    <recommendedName>
        <fullName evidence="8">Ras-GEF domain-containing protein</fullName>
    </recommendedName>
</protein>
<dbReference type="PANTHER" id="PTHR23113">
    <property type="entry name" value="GUANINE NUCLEOTIDE EXCHANGE FACTOR"/>
    <property type="match status" value="1"/>
</dbReference>
<evidence type="ECO:0000256" key="1">
    <source>
        <dbReference type="ARBA" id="ARBA00022658"/>
    </source>
</evidence>
<name>W4K8N1_HETIT</name>
<dbReference type="eggNOG" id="KOG3417">
    <property type="taxonomic scope" value="Eukaryota"/>
</dbReference>
<dbReference type="Pfam" id="PF00617">
    <property type="entry name" value="RasGEF"/>
    <property type="match status" value="1"/>
</dbReference>
<feature type="region of interest" description="Disordered" evidence="3">
    <location>
        <begin position="286"/>
        <end position="317"/>
    </location>
</feature>
<reference evidence="6 7" key="1">
    <citation type="journal article" date="2012" name="New Phytol.">
        <title>Insight into trade-off between wood decay and parasitism from the genome of a fungal forest pathogen.</title>
        <authorList>
            <person name="Olson A."/>
            <person name="Aerts A."/>
            <person name="Asiegbu F."/>
            <person name="Belbahri L."/>
            <person name="Bouzid O."/>
            <person name="Broberg A."/>
            <person name="Canback B."/>
            <person name="Coutinho P.M."/>
            <person name="Cullen D."/>
            <person name="Dalman K."/>
            <person name="Deflorio G."/>
            <person name="van Diepen L.T."/>
            <person name="Dunand C."/>
            <person name="Duplessis S."/>
            <person name="Durling M."/>
            <person name="Gonthier P."/>
            <person name="Grimwood J."/>
            <person name="Fossdal C.G."/>
            <person name="Hansson D."/>
            <person name="Henrissat B."/>
            <person name="Hietala A."/>
            <person name="Himmelstrand K."/>
            <person name="Hoffmeister D."/>
            <person name="Hogberg N."/>
            <person name="James T.Y."/>
            <person name="Karlsson M."/>
            <person name="Kohler A."/>
            <person name="Kues U."/>
            <person name="Lee Y.H."/>
            <person name="Lin Y.C."/>
            <person name="Lind M."/>
            <person name="Lindquist E."/>
            <person name="Lombard V."/>
            <person name="Lucas S."/>
            <person name="Lunden K."/>
            <person name="Morin E."/>
            <person name="Murat C."/>
            <person name="Park J."/>
            <person name="Raffaello T."/>
            <person name="Rouze P."/>
            <person name="Salamov A."/>
            <person name="Schmutz J."/>
            <person name="Solheim H."/>
            <person name="Stahlberg J."/>
            <person name="Velez H."/>
            <person name="de Vries R.P."/>
            <person name="Wiebenga A."/>
            <person name="Woodward S."/>
            <person name="Yakovlev I."/>
            <person name="Garbelotto M."/>
            <person name="Martin F."/>
            <person name="Grigoriev I.V."/>
            <person name="Stenlid J."/>
        </authorList>
    </citation>
    <scope>NUCLEOTIDE SEQUENCE [LARGE SCALE GENOMIC DNA]</scope>
    <source>
        <strain evidence="6 7">TC 32-1</strain>
    </source>
</reference>
<dbReference type="InterPro" id="IPR036964">
    <property type="entry name" value="RASGEF_cat_dom_sf"/>
</dbReference>
<evidence type="ECO:0000259" key="4">
    <source>
        <dbReference type="PROSITE" id="PS50009"/>
    </source>
</evidence>
<dbReference type="KEGG" id="hir:HETIRDRAFT_384100"/>
<evidence type="ECO:0000256" key="2">
    <source>
        <dbReference type="PROSITE-ProRule" id="PRU00168"/>
    </source>
</evidence>
<dbReference type="GO" id="GO:0005085">
    <property type="term" value="F:guanyl-nucleotide exchange factor activity"/>
    <property type="evidence" value="ECO:0007669"/>
    <property type="project" value="UniProtKB-KW"/>
</dbReference>
<evidence type="ECO:0000256" key="3">
    <source>
        <dbReference type="SAM" id="MobiDB-lite"/>
    </source>
</evidence>
<dbReference type="InterPro" id="IPR000651">
    <property type="entry name" value="Ras-like_Gua-exchang_fac_N"/>
</dbReference>
<dbReference type="HOGENOM" id="CLU_337083_0_0_1"/>
<organism evidence="6 7">
    <name type="scientific">Heterobasidion irregulare (strain TC 32-1)</name>
    <dbReference type="NCBI Taxonomy" id="747525"/>
    <lineage>
        <taxon>Eukaryota</taxon>
        <taxon>Fungi</taxon>
        <taxon>Dikarya</taxon>
        <taxon>Basidiomycota</taxon>
        <taxon>Agaricomycotina</taxon>
        <taxon>Agaricomycetes</taxon>
        <taxon>Russulales</taxon>
        <taxon>Bondarzewiaceae</taxon>
        <taxon>Heterobasidion</taxon>
        <taxon>Heterobasidion annosum species complex</taxon>
    </lineage>
</organism>
<feature type="domain" description="N-terminal Ras-GEF" evidence="5">
    <location>
        <begin position="357"/>
        <end position="485"/>
    </location>
</feature>
<dbReference type="GO" id="GO:0005886">
    <property type="term" value="C:plasma membrane"/>
    <property type="evidence" value="ECO:0007669"/>
    <property type="project" value="TreeGrafter"/>
</dbReference>
<proteinExistence type="predicted"/>
<keyword evidence="1 2" id="KW-0344">Guanine-nucleotide releasing factor</keyword>
<dbReference type="SMART" id="SM00147">
    <property type="entry name" value="RasGEF"/>
    <property type="match status" value="1"/>
</dbReference>
<feature type="domain" description="Ras-GEF" evidence="4">
    <location>
        <begin position="547"/>
        <end position="790"/>
    </location>
</feature>
<feature type="compositionally biased region" description="Acidic residues" evidence="3">
    <location>
        <begin position="300"/>
        <end position="309"/>
    </location>
</feature>
<dbReference type="OrthoDB" id="546434at2759"/>
<evidence type="ECO:0000313" key="6">
    <source>
        <dbReference type="EMBL" id="ETW81705.1"/>
    </source>
</evidence>
<dbReference type="CDD" id="cd06224">
    <property type="entry name" value="REM"/>
    <property type="match status" value="1"/>
</dbReference>
<dbReference type="RefSeq" id="XP_009546322.1">
    <property type="nucleotide sequence ID" value="XM_009548027.1"/>
</dbReference>
<dbReference type="Pfam" id="PF00618">
    <property type="entry name" value="RasGEF_N"/>
    <property type="match status" value="1"/>
</dbReference>
<gene>
    <name evidence="6" type="ORF">HETIRDRAFT_384100</name>
</gene>
<dbReference type="GeneID" id="20672184"/>
<dbReference type="EMBL" id="KI925458">
    <property type="protein sequence ID" value="ETW81705.1"/>
    <property type="molecule type" value="Genomic_DNA"/>
</dbReference>
<dbReference type="SUPFAM" id="SSF48366">
    <property type="entry name" value="Ras GEF"/>
    <property type="match status" value="1"/>
</dbReference>
<feature type="region of interest" description="Disordered" evidence="3">
    <location>
        <begin position="1"/>
        <end position="38"/>
    </location>
</feature>
<sequence>MSPNIHMATREPSNNRKSSSRSSRPQTSLRPPSSVRQGMPAFEVTLSKYHGPPESINKPLPNLPLSNRKHAIVPFLSRTLSTPVTTTVPNLPSNPNREHNPQPLRRIPRTSSQADVNEKLNRRKGIVGGSAVLATGVPILATQPVSLDFQDILADVLIHAAHIQTACGDKRRDVEKLRSLISTFHILVAKLLDSTSELPGLIHASHRYILAWESAQFADKVFCNHAKVQFDPFRPEFYFGNAVSLLQLTLTSVRTMLDVAGLELDEPWKFYEYSIKWAEFEEQVPFPGSDDAEKSRDPDSDTDDDEDDSTTLVHSSERPSISIRASIASAYGKFPLLAKLTNDHPSSCTVSQDTIYKHGRLWYASLDALIHLLTSQDAIADDGLVDSFFLTYDFWTTTKEVLGALIMRYKKANHQQGPLEKSCSEEGRIAQLRVIRMMRNWIKLYWRDDTPSPVIKALQEFIRGHVYRDWPSAGPLLDQALRCTRSRTSRTVHRLREAPALSSAEHATKFQQLVAALPNWTKPRSLHDMCRQYPSQVSIDQIDGGKMCDELARQLTVWASNLYRSLVPEEFLRHYQHKHGCTCAAQSAVQAITVYHDALTCWVLNSICDQKDRVVRTKVRRTWIKVARRCQKMRNFDSFYAIGNALNSKAVATLWKTYDNLEYHSRHDEKLLKAVTSTWQRFKVVREALKFDRAAVPPLASYQREIEKLLNGYERCAQSEKSGHMIPNIFIYNCVGQTIRQMEQWHQPYDISESVYIQSWLKNTLDPLIKEDVSALIKVLAARSLRMEGAEPPLTLVRRLRRTSSASDTSLYVANFTAKAVACYRTLSTAKRKPPEGIENIHRLA</sequence>
<dbReference type="PANTHER" id="PTHR23113:SF99">
    <property type="entry name" value="RASGEF DOMAIN-CONTAINING PROTEIN"/>
    <property type="match status" value="1"/>
</dbReference>
<dbReference type="GO" id="GO:0007265">
    <property type="term" value="P:Ras protein signal transduction"/>
    <property type="evidence" value="ECO:0007669"/>
    <property type="project" value="TreeGrafter"/>
</dbReference>
<dbReference type="InterPro" id="IPR023578">
    <property type="entry name" value="Ras_GEF_dom_sf"/>
</dbReference>
<dbReference type="PROSITE" id="PS50212">
    <property type="entry name" value="RASGEF_NTER"/>
    <property type="match status" value="1"/>
</dbReference>
<dbReference type="InterPro" id="IPR001895">
    <property type="entry name" value="RASGEF_cat_dom"/>
</dbReference>